<comment type="caution">
    <text evidence="9">The sequence shown here is derived from an EMBL/GenBank/DDBJ whole genome shotgun (WGS) entry which is preliminary data.</text>
</comment>
<keyword evidence="2 7" id="KW-0349">Heme</keyword>
<keyword evidence="3 7" id="KW-0479">Metal-binding</keyword>
<dbReference type="Gene3D" id="1.10.630.10">
    <property type="entry name" value="Cytochrome P450"/>
    <property type="match status" value="1"/>
</dbReference>
<comment type="similarity">
    <text evidence="1 8">Belongs to the cytochrome P450 family.</text>
</comment>
<dbReference type="Pfam" id="PF00067">
    <property type="entry name" value="p450"/>
    <property type="match status" value="1"/>
</dbReference>
<evidence type="ECO:0000256" key="6">
    <source>
        <dbReference type="ARBA" id="ARBA00023033"/>
    </source>
</evidence>
<dbReference type="PANTHER" id="PTHR24291">
    <property type="entry name" value="CYTOCHROME P450 FAMILY 4"/>
    <property type="match status" value="1"/>
</dbReference>
<evidence type="ECO:0000313" key="9">
    <source>
        <dbReference type="EMBL" id="MBB5221128.1"/>
    </source>
</evidence>
<dbReference type="InterPro" id="IPR001128">
    <property type="entry name" value="Cyt_P450"/>
</dbReference>
<gene>
    <name evidence="9" type="ORF">HNP73_001049</name>
</gene>
<reference evidence="9 10" key="1">
    <citation type="submission" date="2020-08" db="EMBL/GenBank/DDBJ databases">
        <title>Genomic Encyclopedia of Type Strains, Phase IV (KMG-IV): sequencing the most valuable type-strain genomes for metagenomic binning, comparative biology and taxonomic classification.</title>
        <authorList>
            <person name="Goeker M."/>
        </authorList>
    </citation>
    <scope>NUCLEOTIDE SEQUENCE [LARGE SCALE GENOMIC DNA]</scope>
    <source>
        <strain evidence="9 10">DSM 101730</strain>
    </source>
</reference>
<dbReference type="GO" id="GO:0005506">
    <property type="term" value="F:iron ion binding"/>
    <property type="evidence" value="ECO:0007669"/>
    <property type="project" value="InterPro"/>
</dbReference>
<dbReference type="SUPFAM" id="SSF48264">
    <property type="entry name" value="Cytochrome P450"/>
    <property type="match status" value="1"/>
</dbReference>
<dbReference type="RefSeq" id="WP_184147530.1">
    <property type="nucleotide sequence ID" value="NZ_JACHFM010000001.1"/>
</dbReference>
<dbReference type="GO" id="GO:0016705">
    <property type="term" value="F:oxidoreductase activity, acting on paired donors, with incorporation or reduction of molecular oxygen"/>
    <property type="evidence" value="ECO:0007669"/>
    <property type="project" value="InterPro"/>
</dbReference>
<dbReference type="InterPro" id="IPR002401">
    <property type="entry name" value="Cyt_P450_E_grp-I"/>
</dbReference>
<proteinExistence type="inferred from homology"/>
<evidence type="ECO:0000256" key="4">
    <source>
        <dbReference type="ARBA" id="ARBA00023002"/>
    </source>
</evidence>
<evidence type="ECO:0000256" key="2">
    <source>
        <dbReference type="ARBA" id="ARBA00022617"/>
    </source>
</evidence>
<evidence type="ECO:0000256" key="3">
    <source>
        <dbReference type="ARBA" id="ARBA00022723"/>
    </source>
</evidence>
<keyword evidence="6 8" id="KW-0503">Monooxygenase</keyword>
<evidence type="ECO:0000313" key="10">
    <source>
        <dbReference type="Proteomes" id="UP000549457"/>
    </source>
</evidence>
<organism evidence="9 10">
    <name type="scientific">Amaricoccus macauensis</name>
    <dbReference type="NCBI Taxonomy" id="57001"/>
    <lineage>
        <taxon>Bacteria</taxon>
        <taxon>Pseudomonadati</taxon>
        <taxon>Pseudomonadota</taxon>
        <taxon>Alphaproteobacteria</taxon>
        <taxon>Rhodobacterales</taxon>
        <taxon>Paracoccaceae</taxon>
        <taxon>Amaricoccus</taxon>
    </lineage>
</organism>
<dbReference type="PRINTS" id="PR00463">
    <property type="entry name" value="EP450I"/>
</dbReference>
<feature type="binding site" description="axial binding residue" evidence="7">
    <location>
        <position position="403"/>
    </location>
    <ligand>
        <name>heme</name>
        <dbReference type="ChEBI" id="CHEBI:30413"/>
    </ligand>
    <ligandPart>
        <name>Fe</name>
        <dbReference type="ChEBI" id="CHEBI:18248"/>
    </ligandPart>
</feature>
<dbReference type="PRINTS" id="PR00385">
    <property type="entry name" value="P450"/>
</dbReference>
<accession>A0A840SLN8</accession>
<keyword evidence="5 7" id="KW-0408">Iron</keyword>
<evidence type="ECO:0000256" key="5">
    <source>
        <dbReference type="ARBA" id="ARBA00023004"/>
    </source>
</evidence>
<dbReference type="Proteomes" id="UP000549457">
    <property type="component" value="Unassembled WGS sequence"/>
</dbReference>
<dbReference type="InterPro" id="IPR036396">
    <property type="entry name" value="Cyt_P450_sf"/>
</dbReference>
<evidence type="ECO:0000256" key="8">
    <source>
        <dbReference type="RuleBase" id="RU000461"/>
    </source>
</evidence>
<evidence type="ECO:0000256" key="7">
    <source>
        <dbReference type="PIRSR" id="PIRSR602401-1"/>
    </source>
</evidence>
<comment type="cofactor">
    <cofactor evidence="7">
        <name>heme</name>
        <dbReference type="ChEBI" id="CHEBI:30413"/>
    </cofactor>
</comment>
<dbReference type="GO" id="GO:0004497">
    <property type="term" value="F:monooxygenase activity"/>
    <property type="evidence" value="ECO:0007669"/>
    <property type="project" value="UniProtKB-KW"/>
</dbReference>
<keyword evidence="4 8" id="KW-0560">Oxidoreductase</keyword>
<protein>
    <submittedName>
        <fullName evidence="9">Cytochrome P450</fullName>
    </submittedName>
</protein>
<name>A0A840SLN8_9RHOB</name>
<dbReference type="PANTHER" id="PTHR24291:SF50">
    <property type="entry name" value="BIFUNCTIONAL ALBAFLAVENONE MONOOXYGENASE_TERPENE SYNTHASE"/>
    <property type="match status" value="1"/>
</dbReference>
<dbReference type="EMBL" id="JACHFM010000001">
    <property type="protein sequence ID" value="MBB5221128.1"/>
    <property type="molecule type" value="Genomic_DNA"/>
</dbReference>
<sequence length="462" mass="50641">MSQRPLFIPPTVTPPGRPLGVLASVKAVRKNVLNIIPAISYTQPIVTGTTGPARWHMVQGPEGLRRIFLDNVENYPKSEVMIRMLRPAVGASLFTADGARWRWQRRAIAPVFAARNVASLAPMMTRTAERAAERVASAGSGPVEMVREMLSATFDVICEVALSGREHIDPEAYAAAITRYFLTAGRASLLDFLEVPQWIPRPGNILAMGSVRTMHGMVARAIEARRREGPHVPDDLLDYMIRAEDPETGRQMSDEDLLHNMQFFIVAGHETTALALSWSLFLLANDPEAQARAQAEAEGVLAGRAAGAADLERMPYVTQVIDEAMRLYPPVAFLARNVLAADRLYDRDIRPGETVFLNIHALHRHKLYWQEPDAFDPEHFAAAAVTGRDRYLYLPFGAGPRVCVGANFAMMQAGIILATLLARFSFAPAGAAPRPIMHMTVRPDPGVELFVQPIGARAAAAG</sequence>
<evidence type="ECO:0000256" key="1">
    <source>
        <dbReference type="ARBA" id="ARBA00010617"/>
    </source>
</evidence>
<dbReference type="GO" id="GO:0020037">
    <property type="term" value="F:heme binding"/>
    <property type="evidence" value="ECO:0007669"/>
    <property type="project" value="InterPro"/>
</dbReference>
<dbReference type="PROSITE" id="PS00086">
    <property type="entry name" value="CYTOCHROME_P450"/>
    <property type="match status" value="1"/>
</dbReference>
<keyword evidence="10" id="KW-1185">Reference proteome</keyword>
<dbReference type="InterPro" id="IPR017972">
    <property type="entry name" value="Cyt_P450_CS"/>
</dbReference>
<dbReference type="AlphaFoldDB" id="A0A840SLN8"/>
<dbReference type="InterPro" id="IPR050196">
    <property type="entry name" value="Cytochrome_P450_Monoox"/>
</dbReference>